<protein>
    <submittedName>
        <fullName evidence="2">Uncharacterized protein</fullName>
    </submittedName>
</protein>
<evidence type="ECO:0000256" key="1">
    <source>
        <dbReference type="SAM" id="MobiDB-lite"/>
    </source>
</evidence>
<dbReference type="PANTHER" id="PTHR35519:SF2">
    <property type="entry name" value="PH DOMAIN PROTEIN"/>
    <property type="match status" value="1"/>
</dbReference>
<dbReference type="Proteomes" id="UP000780801">
    <property type="component" value="Unassembled WGS sequence"/>
</dbReference>
<gene>
    <name evidence="2" type="ORF">BGW38_002330</name>
</gene>
<sequence length="86" mass="9853">MLINVLIDFVIGLLPWVGDFLDIFYKSNQYNLTLFANWLEENQLVDVAKYDYDHPLSNDYRRSGRYRTRGSTAAAGSFGTSAHSSR</sequence>
<name>A0A9P6FTE8_9FUNG</name>
<keyword evidence="3" id="KW-1185">Reference proteome</keyword>
<dbReference type="EMBL" id="JAABOA010001804">
    <property type="protein sequence ID" value="KAF9580861.1"/>
    <property type="molecule type" value="Genomic_DNA"/>
</dbReference>
<comment type="caution">
    <text evidence="2">The sequence shown here is derived from an EMBL/GenBank/DDBJ whole genome shotgun (WGS) entry which is preliminary data.</text>
</comment>
<evidence type="ECO:0000313" key="3">
    <source>
        <dbReference type="Proteomes" id="UP000780801"/>
    </source>
</evidence>
<evidence type="ECO:0000313" key="2">
    <source>
        <dbReference type="EMBL" id="KAF9580861.1"/>
    </source>
</evidence>
<reference evidence="2" key="1">
    <citation type="journal article" date="2020" name="Fungal Divers.">
        <title>Resolving the Mortierellaceae phylogeny through synthesis of multi-gene phylogenetics and phylogenomics.</title>
        <authorList>
            <person name="Vandepol N."/>
            <person name="Liber J."/>
            <person name="Desiro A."/>
            <person name="Na H."/>
            <person name="Kennedy M."/>
            <person name="Barry K."/>
            <person name="Grigoriev I.V."/>
            <person name="Miller A.N."/>
            <person name="O'Donnell K."/>
            <person name="Stajich J.E."/>
            <person name="Bonito G."/>
        </authorList>
    </citation>
    <scope>NUCLEOTIDE SEQUENCE</scope>
    <source>
        <strain evidence="2">KOD1015</strain>
    </source>
</reference>
<proteinExistence type="predicted"/>
<dbReference type="OrthoDB" id="2103474at2759"/>
<dbReference type="AlphaFoldDB" id="A0A9P6FTE8"/>
<accession>A0A9P6FTE8</accession>
<feature type="compositionally biased region" description="Low complexity" evidence="1">
    <location>
        <begin position="69"/>
        <end position="86"/>
    </location>
</feature>
<dbReference type="InterPro" id="IPR025187">
    <property type="entry name" value="DUF4112"/>
</dbReference>
<dbReference type="PANTHER" id="PTHR35519">
    <property type="entry name" value="MEMBRANE PROTEINS"/>
    <property type="match status" value="1"/>
</dbReference>
<dbReference type="Pfam" id="PF13430">
    <property type="entry name" value="DUF4112"/>
    <property type="match status" value="1"/>
</dbReference>
<organism evidence="2 3">
    <name type="scientific">Lunasporangiospora selenospora</name>
    <dbReference type="NCBI Taxonomy" id="979761"/>
    <lineage>
        <taxon>Eukaryota</taxon>
        <taxon>Fungi</taxon>
        <taxon>Fungi incertae sedis</taxon>
        <taxon>Mucoromycota</taxon>
        <taxon>Mortierellomycotina</taxon>
        <taxon>Mortierellomycetes</taxon>
        <taxon>Mortierellales</taxon>
        <taxon>Mortierellaceae</taxon>
        <taxon>Lunasporangiospora</taxon>
    </lineage>
</organism>
<feature type="region of interest" description="Disordered" evidence="1">
    <location>
        <begin position="67"/>
        <end position="86"/>
    </location>
</feature>